<dbReference type="EMBL" id="BAAAZE010000008">
    <property type="protein sequence ID" value="GAA4022472.1"/>
    <property type="molecule type" value="Genomic_DNA"/>
</dbReference>
<accession>A0ABP7T820</accession>
<gene>
    <name evidence="1" type="ORF">GCM10022212_19610</name>
</gene>
<sequence length="233" mass="25712">MSTPLDLKSLWGIPLASARFARADNVNPELLRAFKAMRLLDPRPPGPHAASFYASNDDLLQRCQMPEMEALFGFIAGQLGETVSALNRQAWQDNGIGGARIVMAGSWFQMQNDGAFHDVHTHGNASWSGVYYLDIDPAELRAAHPVYGVRNGVLRFYGPWWDQLAGAHIDAGNAYLMDAHLDIVPEPGLLVLFPSHLKHQAFPYSGTRDRVVISFNARVEAKGGAAFRSYDFS</sequence>
<dbReference type="Pfam" id="PF13759">
    <property type="entry name" value="2OG-FeII_Oxy_5"/>
    <property type="match status" value="1"/>
</dbReference>
<evidence type="ECO:0000313" key="2">
    <source>
        <dbReference type="Proteomes" id="UP001501353"/>
    </source>
</evidence>
<evidence type="ECO:0008006" key="3">
    <source>
        <dbReference type="Google" id="ProtNLM"/>
    </source>
</evidence>
<keyword evidence="2" id="KW-1185">Reference proteome</keyword>
<dbReference type="Gene3D" id="2.60.120.620">
    <property type="entry name" value="q2cbj1_9rhob like domain"/>
    <property type="match status" value="1"/>
</dbReference>
<dbReference type="Proteomes" id="UP001501353">
    <property type="component" value="Unassembled WGS sequence"/>
</dbReference>
<comment type="caution">
    <text evidence="1">The sequence shown here is derived from an EMBL/GenBank/DDBJ whole genome shotgun (WGS) entry which is preliminary data.</text>
</comment>
<proteinExistence type="predicted"/>
<reference evidence="2" key="1">
    <citation type="journal article" date="2019" name="Int. J. Syst. Evol. Microbiol.">
        <title>The Global Catalogue of Microorganisms (GCM) 10K type strain sequencing project: providing services to taxonomists for standard genome sequencing and annotation.</title>
        <authorList>
            <consortium name="The Broad Institute Genomics Platform"/>
            <consortium name="The Broad Institute Genome Sequencing Center for Infectious Disease"/>
            <person name="Wu L."/>
            <person name="Ma J."/>
        </authorList>
    </citation>
    <scope>NUCLEOTIDE SEQUENCE [LARGE SCALE GENOMIC DNA]</scope>
    <source>
        <strain evidence="2">JCM 16673</strain>
    </source>
</reference>
<dbReference type="RefSeq" id="WP_344763121.1">
    <property type="nucleotide sequence ID" value="NZ_BAAAZE010000008.1"/>
</dbReference>
<name>A0ABP7T820_9BURK</name>
<organism evidence="1 2">
    <name type="scientific">Actimicrobium antarcticum</name>
    <dbReference type="NCBI Taxonomy" id="1051899"/>
    <lineage>
        <taxon>Bacteria</taxon>
        <taxon>Pseudomonadati</taxon>
        <taxon>Pseudomonadota</taxon>
        <taxon>Betaproteobacteria</taxon>
        <taxon>Burkholderiales</taxon>
        <taxon>Oxalobacteraceae</taxon>
        <taxon>Actimicrobium</taxon>
    </lineage>
</organism>
<evidence type="ECO:0000313" key="1">
    <source>
        <dbReference type="EMBL" id="GAA4022472.1"/>
    </source>
</evidence>
<dbReference type="InterPro" id="IPR012668">
    <property type="entry name" value="CHP02466"/>
</dbReference>
<protein>
    <recommendedName>
        <fullName evidence="3">2OG-Fe(II) oxygenase</fullName>
    </recommendedName>
</protein>